<dbReference type="EMBL" id="AVPF01000023">
    <property type="protein sequence ID" value="KGX87674.1"/>
    <property type="molecule type" value="Genomic_DNA"/>
</dbReference>
<protein>
    <recommendedName>
        <fullName evidence="4">Lipoprotein</fullName>
    </recommendedName>
</protein>
<feature type="signal peptide" evidence="1">
    <location>
        <begin position="1"/>
        <end position="24"/>
    </location>
</feature>
<proteinExistence type="predicted"/>
<gene>
    <name evidence="2" type="ORF">N783_09660</name>
</gene>
<comment type="caution">
    <text evidence="2">The sequence shown here is derived from an EMBL/GenBank/DDBJ whole genome shotgun (WGS) entry which is preliminary data.</text>
</comment>
<dbReference type="PROSITE" id="PS51257">
    <property type="entry name" value="PROKAR_LIPOPROTEIN"/>
    <property type="match status" value="1"/>
</dbReference>
<evidence type="ECO:0008006" key="4">
    <source>
        <dbReference type="Google" id="ProtNLM"/>
    </source>
</evidence>
<organism evidence="2 3">
    <name type="scientific">Pontibacillus marinus BH030004 = DSM 16465</name>
    <dbReference type="NCBI Taxonomy" id="1385511"/>
    <lineage>
        <taxon>Bacteria</taxon>
        <taxon>Bacillati</taxon>
        <taxon>Bacillota</taxon>
        <taxon>Bacilli</taxon>
        <taxon>Bacillales</taxon>
        <taxon>Bacillaceae</taxon>
        <taxon>Pontibacillus</taxon>
    </lineage>
</organism>
<dbReference type="Proteomes" id="UP000030403">
    <property type="component" value="Unassembled WGS sequence"/>
</dbReference>
<name>A0A0A5G6K9_9BACI</name>
<feature type="chain" id="PRO_5002021673" description="Lipoprotein" evidence="1">
    <location>
        <begin position="25"/>
        <end position="136"/>
    </location>
</feature>
<dbReference type="RefSeq" id="WP_027446130.1">
    <property type="nucleotide sequence ID" value="NZ_AULJ01000020.1"/>
</dbReference>
<accession>A0A0A5G6K9</accession>
<evidence type="ECO:0000313" key="2">
    <source>
        <dbReference type="EMBL" id="KGX87674.1"/>
    </source>
</evidence>
<evidence type="ECO:0000313" key="3">
    <source>
        <dbReference type="Proteomes" id="UP000030403"/>
    </source>
</evidence>
<dbReference type="AlphaFoldDB" id="A0A0A5G6K9"/>
<evidence type="ECO:0000256" key="1">
    <source>
        <dbReference type="SAM" id="SignalP"/>
    </source>
</evidence>
<keyword evidence="3" id="KW-1185">Reference proteome</keyword>
<dbReference type="OrthoDB" id="9790659at2"/>
<sequence length="136" mass="15489">MRIKKSIILLTVLTIIMLTSCSQAKELEVSKEKNLSIWKKNAGDGYSKHVFIEKNPIPDEVDVIWNYKKYENWSSLSIHRGIQSIGGGDTTVDYLEPFDEEDSPFYLVVSKDGIELQTNSVYEVESFFAEFGGELN</sequence>
<keyword evidence="1" id="KW-0732">Signal</keyword>
<reference evidence="2 3" key="1">
    <citation type="submission" date="2013-08" db="EMBL/GenBank/DDBJ databases">
        <authorList>
            <person name="Huang J."/>
            <person name="Wang G."/>
        </authorList>
    </citation>
    <scope>NUCLEOTIDE SEQUENCE [LARGE SCALE GENOMIC DNA]</scope>
    <source>
        <strain evidence="2 3">BH030004</strain>
    </source>
</reference>